<evidence type="ECO:0000256" key="10">
    <source>
        <dbReference type="ARBA" id="ARBA00023204"/>
    </source>
</evidence>
<evidence type="ECO:0000256" key="9">
    <source>
        <dbReference type="ARBA" id="ARBA00023125"/>
    </source>
</evidence>
<keyword evidence="9" id="KW-0238">DNA-binding</keyword>
<dbReference type="PANTHER" id="PTHR11070">
    <property type="entry name" value="UVRD / RECB / PCRA DNA HELICASE FAMILY MEMBER"/>
    <property type="match status" value="1"/>
</dbReference>
<dbReference type="Gene3D" id="1.10.10.160">
    <property type="match status" value="1"/>
</dbReference>
<dbReference type="InterPro" id="IPR011335">
    <property type="entry name" value="Restrct_endonuc-II-like"/>
</dbReference>
<dbReference type="PROSITE" id="PS51198">
    <property type="entry name" value="UVRD_HELICASE_ATP_BIND"/>
    <property type="match status" value="1"/>
</dbReference>
<feature type="compositionally biased region" description="Basic and acidic residues" evidence="17">
    <location>
        <begin position="864"/>
        <end position="887"/>
    </location>
</feature>
<protein>
    <recommendedName>
        <fullName evidence="13">DNA 3'-5' helicase</fullName>
        <ecNumber evidence="13">5.6.2.4</ecNumber>
    </recommendedName>
</protein>
<keyword evidence="5 15" id="KW-0378">Hydrolase</keyword>
<organism evidence="20 21">
    <name type="scientific">Thermostaphylospora chromogena</name>
    <dbReference type="NCBI Taxonomy" id="35622"/>
    <lineage>
        <taxon>Bacteria</taxon>
        <taxon>Bacillati</taxon>
        <taxon>Actinomycetota</taxon>
        <taxon>Actinomycetes</taxon>
        <taxon>Streptosporangiales</taxon>
        <taxon>Thermomonosporaceae</taxon>
        <taxon>Thermostaphylospora</taxon>
    </lineage>
</organism>
<comment type="catalytic activity">
    <reaction evidence="12">
        <text>Couples ATP hydrolysis with the unwinding of duplex DNA by translocating in the 3'-5' direction.</text>
        <dbReference type="EC" id="5.6.2.4"/>
    </reaction>
</comment>
<dbReference type="Pfam" id="PF13361">
    <property type="entry name" value="UvrD_C"/>
    <property type="match status" value="1"/>
</dbReference>
<evidence type="ECO:0000256" key="15">
    <source>
        <dbReference type="PROSITE-ProRule" id="PRU00560"/>
    </source>
</evidence>
<evidence type="ECO:0000259" key="18">
    <source>
        <dbReference type="PROSITE" id="PS51198"/>
    </source>
</evidence>
<evidence type="ECO:0000256" key="5">
    <source>
        <dbReference type="ARBA" id="ARBA00022801"/>
    </source>
</evidence>
<dbReference type="InterPro" id="IPR014017">
    <property type="entry name" value="DNA_helicase_UvrD-like_C"/>
</dbReference>
<keyword evidence="16" id="KW-0175">Coiled coil</keyword>
<accession>A0A1H1AX15</accession>
<evidence type="ECO:0000256" key="7">
    <source>
        <dbReference type="ARBA" id="ARBA00022839"/>
    </source>
</evidence>
<dbReference type="AlphaFoldDB" id="A0A1H1AX15"/>
<dbReference type="GO" id="GO:0005829">
    <property type="term" value="C:cytosol"/>
    <property type="evidence" value="ECO:0007669"/>
    <property type="project" value="TreeGrafter"/>
</dbReference>
<dbReference type="PANTHER" id="PTHR11070:SF55">
    <property type="entry name" value="DNA 3'-5' HELICASE"/>
    <property type="match status" value="1"/>
</dbReference>
<comment type="similarity">
    <text evidence="1">Belongs to the helicase family. UvrD subfamily.</text>
</comment>
<feature type="domain" description="UvrD-like helicase C-terminal" evidence="19">
    <location>
        <begin position="349"/>
        <end position="687"/>
    </location>
</feature>
<evidence type="ECO:0000256" key="12">
    <source>
        <dbReference type="ARBA" id="ARBA00034617"/>
    </source>
</evidence>
<proteinExistence type="inferred from homology"/>
<keyword evidence="2" id="KW-0540">Nuclease</keyword>
<name>A0A1H1AX15_9ACTN</name>
<keyword evidence="8 15" id="KW-0067">ATP-binding</keyword>
<dbReference type="InterPro" id="IPR000212">
    <property type="entry name" value="DNA_helicase_UvrD/REP"/>
</dbReference>
<dbReference type="Pfam" id="PF12705">
    <property type="entry name" value="PDDEXK_1"/>
    <property type="match status" value="1"/>
</dbReference>
<dbReference type="SUPFAM" id="SSF52540">
    <property type="entry name" value="P-loop containing nucleoside triphosphate hydrolases"/>
    <property type="match status" value="1"/>
</dbReference>
<evidence type="ECO:0000256" key="8">
    <source>
        <dbReference type="ARBA" id="ARBA00022840"/>
    </source>
</evidence>
<dbReference type="InterPro" id="IPR011604">
    <property type="entry name" value="PDDEXK-like_dom_sf"/>
</dbReference>
<evidence type="ECO:0000256" key="14">
    <source>
        <dbReference type="ARBA" id="ARBA00048988"/>
    </source>
</evidence>
<dbReference type="PROSITE" id="PS51217">
    <property type="entry name" value="UVRD_HELICASE_CTER"/>
    <property type="match status" value="1"/>
</dbReference>
<feature type="domain" description="UvrD-like helicase ATP-binding" evidence="18">
    <location>
        <begin position="24"/>
        <end position="348"/>
    </location>
</feature>
<dbReference type="InterPro" id="IPR038726">
    <property type="entry name" value="PDDEXK_AddAB-type"/>
</dbReference>
<evidence type="ECO:0000313" key="20">
    <source>
        <dbReference type="EMBL" id="SDQ44258.1"/>
    </source>
</evidence>
<feature type="region of interest" description="Disordered" evidence="17">
    <location>
        <begin position="862"/>
        <end position="957"/>
    </location>
</feature>
<dbReference type="InterPro" id="IPR013986">
    <property type="entry name" value="DExx_box_DNA_helicase_dom_sf"/>
</dbReference>
<evidence type="ECO:0000256" key="13">
    <source>
        <dbReference type="ARBA" id="ARBA00034808"/>
    </source>
</evidence>
<dbReference type="InterPro" id="IPR027417">
    <property type="entry name" value="P-loop_NTPase"/>
</dbReference>
<feature type="compositionally biased region" description="Low complexity" evidence="17">
    <location>
        <begin position="910"/>
        <end position="932"/>
    </location>
</feature>
<dbReference type="CDD" id="cd17932">
    <property type="entry name" value="DEXQc_UvrD"/>
    <property type="match status" value="1"/>
</dbReference>
<sequence length="1198" mass="130622">MLTDGAGGSPALSAVELAGKLGILPPTPEQAAVIEAPLEPMVVMAGAGSGKSETMAGRVVWLVANGLVRPGRVLGLTFTRKAAAELSARVRKRLTGLAEAELVPAEVLEEEPTISTYHAYAARLVADHALREALEPTMRLVPPAVSWQLASRVVSLYDGPMDRIEWSPATVTRAVLELAGEMAEHLRTPDDVRRVGEWLADRLAELPGRPTQEQRRPLDVQRVREQLLPLVEAYDRLKRTHEVIDYADQMALAARIAANHREVGAIERDRFSVVLLDEYQDTSHAQLVLLRSLFGGGHPVTAVGDPCQSIYGWRGASAGNLTRFARDFPTASGEPAAVRQLSVSFRNSDRVLDVAARIQLPLRMEAREVPVLVPGQNRVDRGRVVCAFHETAEDEAQWVAEGVVRLLGEETAPDGLPWAEGERDAVKPSGWGGPRAIRPADIAILARKRSQFPILRRALEDRGVPVEVVGLGGLLAVPEVADIVATLRVLYDATAGDALVRLLTGPRWRIGPADLKVLGDLARELNRETRDGDSRFDDPLDQVVADMAEEHGSLVDALDELPDRPEWQERFSPAARIRLVLMARELRTLRAHAGQPLPDLISEIERRTGLDVEVASRAGAAGAFAARADLDAFQDAAARFAGDAEDPTLGAFLAYLKAADEEENGLDAGRVGDSNTVKLMTIHAAKGLEWPVVILPGMSQLRARSGALASGTIFPAKPVTSPRWTENPRKLPYMLRGDAADLPRLTGLSKEELAVFDEECRERDLLEERRLAYVAVTRAHYLLIASGYRWGSGTRPLEPSEFLREIRDTCGWVAHWVDDLPDGATNPLLAEPAEATWPVTPEGARYEATLEGARMVEDALSAFRRGDDADSPRRDRPEHDRPDEARPAPETSAEEGPSPAEADEPVSTEGAPAAGGPVFAGDLRAGAALAAGEDSRSRRDAPPAGSDLASSRGAAEEAELARLRERDRERMRAWERDAELLLRERERTRRRPPTVVELPNRLTVSSLVTLAADPGELARRIRRPLPARPAPLARRGAAFHAWLESRWGQQRLLDDLDLPGAADAFADSAAGEEDLAELKARFEESEWAAREPIDMEVPFETVIADRVIRGRMDAVFHAPDGRYEVVDWKTGRPPEGKAARAAEVQLAAYRLAWAELAGVPLDRVSAAFHYVRLNRTVRPVDLLDAGGLAALIESIPAG</sequence>
<keyword evidence="6 15" id="KW-0347">Helicase</keyword>
<evidence type="ECO:0000256" key="6">
    <source>
        <dbReference type="ARBA" id="ARBA00022806"/>
    </source>
</evidence>
<keyword evidence="4" id="KW-0227">DNA damage</keyword>
<dbReference type="Gene3D" id="1.10.486.10">
    <property type="entry name" value="PCRA, domain 4"/>
    <property type="match status" value="1"/>
</dbReference>
<dbReference type="GO" id="GO:0000725">
    <property type="term" value="P:recombinational repair"/>
    <property type="evidence" value="ECO:0007669"/>
    <property type="project" value="TreeGrafter"/>
</dbReference>
<dbReference type="GO" id="GO:0003677">
    <property type="term" value="F:DNA binding"/>
    <property type="evidence" value="ECO:0007669"/>
    <property type="project" value="UniProtKB-KW"/>
</dbReference>
<dbReference type="GO" id="GO:0004527">
    <property type="term" value="F:exonuclease activity"/>
    <property type="evidence" value="ECO:0007669"/>
    <property type="project" value="UniProtKB-KW"/>
</dbReference>
<evidence type="ECO:0000256" key="4">
    <source>
        <dbReference type="ARBA" id="ARBA00022763"/>
    </source>
</evidence>
<evidence type="ECO:0000256" key="3">
    <source>
        <dbReference type="ARBA" id="ARBA00022741"/>
    </source>
</evidence>
<keyword evidence="10" id="KW-0234">DNA repair</keyword>
<dbReference type="Pfam" id="PF00580">
    <property type="entry name" value="UvrD-helicase"/>
    <property type="match status" value="1"/>
</dbReference>
<dbReference type="Proteomes" id="UP000217103">
    <property type="component" value="Unassembled WGS sequence"/>
</dbReference>
<dbReference type="GO" id="GO:0005524">
    <property type="term" value="F:ATP binding"/>
    <property type="evidence" value="ECO:0007669"/>
    <property type="project" value="UniProtKB-UniRule"/>
</dbReference>
<keyword evidence="21" id="KW-1185">Reference proteome</keyword>
<keyword evidence="3 15" id="KW-0547">Nucleotide-binding</keyword>
<evidence type="ECO:0000259" key="19">
    <source>
        <dbReference type="PROSITE" id="PS51217"/>
    </source>
</evidence>
<dbReference type="InterPro" id="IPR014016">
    <property type="entry name" value="UvrD-like_ATP-bd"/>
</dbReference>
<dbReference type="RefSeq" id="WP_242659062.1">
    <property type="nucleotide sequence ID" value="NZ_FNKK01000002.1"/>
</dbReference>
<dbReference type="STRING" id="35622.SAMN04489764_0694"/>
<dbReference type="GO" id="GO:0043138">
    <property type="term" value="F:3'-5' DNA helicase activity"/>
    <property type="evidence" value="ECO:0007669"/>
    <property type="project" value="UniProtKB-EC"/>
</dbReference>
<dbReference type="SUPFAM" id="SSF52980">
    <property type="entry name" value="Restriction endonuclease-like"/>
    <property type="match status" value="1"/>
</dbReference>
<feature type="coiled-coil region" evidence="16">
    <location>
        <begin position="964"/>
        <end position="991"/>
    </location>
</feature>
<reference evidence="20 21" key="1">
    <citation type="submission" date="2016-10" db="EMBL/GenBank/DDBJ databases">
        <authorList>
            <person name="de Groot N.N."/>
        </authorList>
    </citation>
    <scope>NUCLEOTIDE SEQUENCE [LARGE SCALE GENOMIC DNA]</scope>
    <source>
        <strain evidence="20 21">DSM 43794</strain>
    </source>
</reference>
<dbReference type="Gene3D" id="3.40.50.300">
    <property type="entry name" value="P-loop containing nucleotide triphosphate hydrolases"/>
    <property type="match status" value="3"/>
</dbReference>
<dbReference type="GO" id="GO:0033202">
    <property type="term" value="C:DNA helicase complex"/>
    <property type="evidence" value="ECO:0007669"/>
    <property type="project" value="TreeGrafter"/>
</dbReference>
<dbReference type="EC" id="5.6.2.4" evidence="13"/>
<gene>
    <name evidence="20" type="ORF">SAMN04489764_0694</name>
</gene>
<evidence type="ECO:0000256" key="2">
    <source>
        <dbReference type="ARBA" id="ARBA00022722"/>
    </source>
</evidence>
<evidence type="ECO:0000256" key="11">
    <source>
        <dbReference type="ARBA" id="ARBA00023235"/>
    </source>
</evidence>
<evidence type="ECO:0000256" key="1">
    <source>
        <dbReference type="ARBA" id="ARBA00009922"/>
    </source>
</evidence>
<feature type="binding site" evidence="15">
    <location>
        <begin position="45"/>
        <end position="52"/>
    </location>
    <ligand>
        <name>ATP</name>
        <dbReference type="ChEBI" id="CHEBI:30616"/>
    </ligand>
</feature>
<dbReference type="EMBL" id="FNKK01000002">
    <property type="protein sequence ID" value="SDQ44258.1"/>
    <property type="molecule type" value="Genomic_DNA"/>
</dbReference>
<keyword evidence="11" id="KW-0413">Isomerase</keyword>
<evidence type="ECO:0000256" key="17">
    <source>
        <dbReference type="SAM" id="MobiDB-lite"/>
    </source>
</evidence>
<dbReference type="Gene3D" id="3.90.320.10">
    <property type="match status" value="1"/>
</dbReference>
<comment type="catalytic activity">
    <reaction evidence="14">
        <text>ATP + H2O = ADP + phosphate + H(+)</text>
        <dbReference type="Rhea" id="RHEA:13065"/>
        <dbReference type="ChEBI" id="CHEBI:15377"/>
        <dbReference type="ChEBI" id="CHEBI:15378"/>
        <dbReference type="ChEBI" id="CHEBI:30616"/>
        <dbReference type="ChEBI" id="CHEBI:43474"/>
        <dbReference type="ChEBI" id="CHEBI:456216"/>
        <dbReference type="EC" id="5.6.2.4"/>
    </reaction>
</comment>
<keyword evidence="7" id="KW-0269">Exonuclease</keyword>
<evidence type="ECO:0000313" key="21">
    <source>
        <dbReference type="Proteomes" id="UP000217103"/>
    </source>
</evidence>
<evidence type="ECO:0000256" key="16">
    <source>
        <dbReference type="SAM" id="Coils"/>
    </source>
</evidence>